<dbReference type="PANTHER" id="PTHR43479">
    <property type="entry name" value="ACREF/ENVCD OPERON REPRESSOR-RELATED"/>
    <property type="match status" value="1"/>
</dbReference>
<dbReference type="InterPro" id="IPR001647">
    <property type="entry name" value="HTH_TetR"/>
</dbReference>
<dbReference type="InterPro" id="IPR009057">
    <property type="entry name" value="Homeodomain-like_sf"/>
</dbReference>
<organism evidence="4 5">
    <name type="scientific">Pelotomaculum propionicicum</name>
    <dbReference type="NCBI Taxonomy" id="258475"/>
    <lineage>
        <taxon>Bacteria</taxon>
        <taxon>Bacillati</taxon>
        <taxon>Bacillota</taxon>
        <taxon>Clostridia</taxon>
        <taxon>Eubacteriales</taxon>
        <taxon>Desulfotomaculaceae</taxon>
        <taxon>Pelotomaculum</taxon>
    </lineage>
</organism>
<dbReference type="EMBL" id="QFFZ01000008">
    <property type="protein sequence ID" value="TEB12189.1"/>
    <property type="molecule type" value="Genomic_DNA"/>
</dbReference>
<dbReference type="GO" id="GO:0003677">
    <property type="term" value="F:DNA binding"/>
    <property type="evidence" value="ECO:0007669"/>
    <property type="project" value="UniProtKB-UniRule"/>
</dbReference>
<dbReference type="Pfam" id="PF00440">
    <property type="entry name" value="TetR_N"/>
    <property type="match status" value="1"/>
</dbReference>
<dbReference type="PROSITE" id="PS01081">
    <property type="entry name" value="HTH_TETR_1"/>
    <property type="match status" value="1"/>
</dbReference>
<gene>
    <name evidence="4" type="primary">fadR_4</name>
    <name evidence="4" type="ORF">Pmgp_01079</name>
</gene>
<dbReference type="InterPro" id="IPR023772">
    <property type="entry name" value="DNA-bd_HTH_TetR-type_CS"/>
</dbReference>
<dbReference type="SUPFAM" id="SSF46689">
    <property type="entry name" value="Homeodomain-like"/>
    <property type="match status" value="1"/>
</dbReference>
<feature type="DNA-binding region" description="H-T-H motif" evidence="2">
    <location>
        <begin position="42"/>
        <end position="61"/>
    </location>
</feature>
<dbReference type="PANTHER" id="PTHR43479:SF11">
    <property type="entry name" value="ACREF_ENVCD OPERON REPRESSOR-RELATED"/>
    <property type="match status" value="1"/>
</dbReference>
<keyword evidence="1 2" id="KW-0238">DNA-binding</keyword>
<comment type="caution">
    <text evidence="4">The sequence shown here is derived from an EMBL/GenBank/DDBJ whole genome shotgun (WGS) entry which is preliminary data.</text>
</comment>
<sequence length="218" mass="24963">MQSVEIEVLIITRITKDPEIRKAELIDAAEELFRTRGYHQTSVSDIVKNIGVAQGTFYYYFETKEDVLEAIISRMVILIINELEELVDNQAISAEEKICQIVQLFFDKIKNEESLLAVLFEEKQLHLMAKIENHAKKLAEPSLLKVFKQGQKEGTMNIPYPAAALDYFVTILLPIIESYLEKPDETNPNVFAGKIFVGERLIETALGIEKGRLKFRRT</sequence>
<dbReference type="InterPro" id="IPR050624">
    <property type="entry name" value="HTH-type_Tx_Regulator"/>
</dbReference>
<name>A0A4Y7RTY0_9FIRM</name>
<proteinExistence type="predicted"/>
<dbReference type="PROSITE" id="PS50977">
    <property type="entry name" value="HTH_TETR_2"/>
    <property type="match status" value="1"/>
</dbReference>
<dbReference type="Proteomes" id="UP000297597">
    <property type="component" value="Unassembled WGS sequence"/>
</dbReference>
<evidence type="ECO:0000259" key="3">
    <source>
        <dbReference type="PROSITE" id="PS50977"/>
    </source>
</evidence>
<evidence type="ECO:0000256" key="1">
    <source>
        <dbReference type="ARBA" id="ARBA00023125"/>
    </source>
</evidence>
<evidence type="ECO:0000256" key="2">
    <source>
        <dbReference type="PROSITE-ProRule" id="PRU00335"/>
    </source>
</evidence>
<protein>
    <submittedName>
        <fullName evidence="4">Fatty acid metabolism regulator protein</fullName>
    </submittedName>
</protein>
<reference evidence="4 5" key="1">
    <citation type="journal article" date="2018" name="Environ. Microbiol.">
        <title>Novel energy conservation strategies and behaviour of Pelotomaculum schinkii driving syntrophic propionate catabolism.</title>
        <authorList>
            <person name="Hidalgo-Ahumada C.A.P."/>
            <person name="Nobu M.K."/>
            <person name="Narihiro T."/>
            <person name="Tamaki H."/>
            <person name="Liu W.T."/>
            <person name="Kamagata Y."/>
            <person name="Stams A.J.M."/>
            <person name="Imachi H."/>
            <person name="Sousa D.Z."/>
        </authorList>
    </citation>
    <scope>NUCLEOTIDE SEQUENCE [LARGE SCALE GENOMIC DNA]</scope>
    <source>
        <strain evidence="4 5">MGP</strain>
    </source>
</reference>
<dbReference type="AlphaFoldDB" id="A0A4Y7RTY0"/>
<dbReference type="Gene3D" id="1.10.357.10">
    <property type="entry name" value="Tetracycline Repressor, domain 2"/>
    <property type="match status" value="1"/>
</dbReference>
<keyword evidence="5" id="KW-1185">Reference proteome</keyword>
<evidence type="ECO:0000313" key="4">
    <source>
        <dbReference type="EMBL" id="TEB12189.1"/>
    </source>
</evidence>
<feature type="domain" description="HTH tetR-type" evidence="3">
    <location>
        <begin position="19"/>
        <end position="79"/>
    </location>
</feature>
<accession>A0A4Y7RTY0</accession>
<dbReference type="PRINTS" id="PR00455">
    <property type="entry name" value="HTHTETR"/>
</dbReference>
<dbReference type="OrthoDB" id="9785164at2"/>
<evidence type="ECO:0000313" key="5">
    <source>
        <dbReference type="Proteomes" id="UP000297597"/>
    </source>
</evidence>